<accession>A0A8R2FF14</accession>
<reference evidence="2" key="1">
    <citation type="submission" date="2010-06" db="EMBL/GenBank/DDBJ databases">
        <authorList>
            <person name="Jiang H."/>
            <person name="Abraham K."/>
            <person name="Ali S."/>
            <person name="Alsbrooks S.L."/>
            <person name="Anim B.N."/>
            <person name="Anosike U.S."/>
            <person name="Attaway T."/>
            <person name="Bandaranaike D.P."/>
            <person name="Battles P.K."/>
            <person name="Bell S.N."/>
            <person name="Bell A.V."/>
            <person name="Beltran B."/>
            <person name="Bickham C."/>
            <person name="Bustamante Y."/>
            <person name="Caleb T."/>
            <person name="Canada A."/>
            <person name="Cardenas V."/>
            <person name="Carter K."/>
            <person name="Chacko J."/>
            <person name="Chandrabose M.N."/>
            <person name="Chavez D."/>
            <person name="Chavez A."/>
            <person name="Chen L."/>
            <person name="Chu H.-S."/>
            <person name="Claassen K.J."/>
            <person name="Cockrell R."/>
            <person name="Collins M."/>
            <person name="Cooper J.A."/>
            <person name="Cree A."/>
            <person name="Curry S.M."/>
            <person name="Da Y."/>
            <person name="Dao M.D."/>
            <person name="Das B."/>
            <person name="Davila M.-L."/>
            <person name="Davy-Carroll L."/>
            <person name="Denson S."/>
            <person name="Dinh H."/>
            <person name="Ebong V.E."/>
            <person name="Edwards J.R."/>
            <person name="Egan A."/>
            <person name="El-Daye J."/>
            <person name="Escobedo L."/>
            <person name="Fernandez S."/>
            <person name="Fernando P.R."/>
            <person name="Flagg N."/>
            <person name="Forbes L.D."/>
            <person name="Fowler R.G."/>
            <person name="Fu Q."/>
            <person name="Gabisi R.A."/>
            <person name="Ganer J."/>
            <person name="Garbino Pronczuk A."/>
            <person name="Garcia R.M."/>
            <person name="Garner T."/>
            <person name="Garrett T.E."/>
            <person name="Gonzalez D.A."/>
            <person name="Hamid H."/>
            <person name="Hawkins E.S."/>
            <person name="Hirani K."/>
            <person name="Hogues M.E."/>
            <person name="Hollins B."/>
            <person name="Hsiao C.-H."/>
            <person name="Jabil R."/>
            <person name="James M.L."/>
            <person name="Jhangiani S.N."/>
            <person name="Johnson B."/>
            <person name="Johnson Q."/>
            <person name="Joshi V."/>
            <person name="Kalu J.B."/>
            <person name="Kam C."/>
            <person name="Kashfia A."/>
            <person name="Keebler J."/>
            <person name="Kisamo H."/>
            <person name="Kovar C.L."/>
            <person name="Lago L.A."/>
            <person name="Lai C.-Y."/>
            <person name="Laidlaw J."/>
            <person name="Lara F."/>
            <person name="Le T.-K."/>
            <person name="Lee S.L."/>
            <person name="Legall F.H."/>
            <person name="Lemon S.J."/>
            <person name="Lewis L.R."/>
            <person name="Li B."/>
            <person name="Liu Y."/>
            <person name="Liu Y.-S."/>
            <person name="Lopez J."/>
            <person name="Lozado R.J."/>
            <person name="Lu J."/>
            <person name="Madu R.C."/>
            <person name="Maheshwari M."/>
            <person name="Maheshwari R."/>
            <person name="Malloy K."/>
            <person name="Martinez E."/>
            <person name="Mathew T."/>
            <person name="Mercado I.C."/>
            <person name="Mercado C."/>
            <person name="Meyer B."/>
            <person name="Montgomery K."/>
            <person name="Morgan M.B."/>
            <person name="Munidasa M."/>
            <person name="Nazareth L.V."/>
            <person name="Nelson J."/>
            <person name="Ng B.M."/>
            <person name="Nguyen N.B."/>
            <person name="Nguyen P.Q."/>
            <person name="Nguyen T."/>
            <person name="Obregon M."/>
            <person name="Okwuonu G.O."/>
            <person name="Onwere C.G."/>
            <person name="Orozco G."/>
            <person name="Parra A."/>
            <person name="Patel S."/>
            <person name="Patil S."/>
            <person name="Perez A."/>
            <person name="Perez Y."/>
            <person name="Pham C."/>
            <person name="Primus E.L."/>
            <person name="Pu L.-L."/>
            <person name="Puazo M."/>
            <person name="Qin X."/>
            <person name="Quiroz J.B."/>
            <person name="Reese J."/>
            <person name="Richards S."/>
            <person name="Rives C.M."/>
            <person name="Robberts R."/>
            <person name="Ruiz S.J."/>
            <person name="Ruiz M.J."/>
            <person name="Santibanez J."/>
            <person name="Schneider B.W."/>
            <person name="Sisson I."/>
            <person name="Smith M."/>
            <person name="Sodergren E."/>
            <person name="Song X.-Z."/>
            <person name="Song B.B."/>
            <person name="Summersgill H."/>
            <person name="Thelus R."/>
            <person name="Thornton R.D."/>
            <person name="Trejos Z.Y."/>
            <person name="Usmani K."/>
            <person name="Vattathil S."/>
            <person name="Villasana D."/>
            <person name="Walker D.L."/>
            <person name="Wang S."/>
            <person name="Wang K."/>
            <person name="White C.S."/>
            <person name="Williams A.C."/>
            <person name="Williamson J."/>
            <person name="Wilson K."/>
            <person name="Woghiren I.O."/>
            <person name="Woodworth J.R."/>
            <person name="Worley K.C."/>
            <person name="Wright R.A."/>
            <person name="Wu W."/>
            <person name="Young L."/>
            <person name="Zhang L."/>
            <person name="Zhang J."/>
            <person name="Zhu Y."/>
            <person name="Muzny D.M."/>
            <person name="Weinstock G."/>
            <person name="Gibbs R.A."/>
        </authorList>
    </citation>
    <scope>NUCLEOTIDE SEQUENCE [LARGE SCALE GENOMIC DNA]</scope>
    <source>
        <strain evidence="2">LSR1</strain>
    </source>
</reference>
<sequence>MLPYLFVVDSAFALNKHMMKPYSGVYDKGYEKRLFNYRLSRARRVVENAFGITQSRKVTNITMACALLHNFLRKSKTSSSNYCPQGTFDSEKDGEIIPGSWRQNHNNEASFLPIRRIPSRSPSDAKELVRELFTEYFMTNGAVPWQNNF</sequence>
<organism evidence="1 2">
    <name type="scientific">Acyrthosiphon pisum</name>
    <name type="common">Pea aphid</name>
    <dbReference type="NCBI Taxonomy" id="7029"/>
    <lineage>
        <taxon>Eukaryota</taxon>
        <taxon>Metazoa</taxon>
        <taxon>Ecdysozoa</taxon>
        <taxon>Arthropoda</taxon>
        <taxon>Hexapoda</taxon>
        <taxon>Insecta</taxon>
        <taxon>Pterygota</taxon>
        <taxon>Neoptera</taxon>
        <taxon>Paraneoptera</taxon>
        <taxon>Hemiptera</taxon>
        <taxon>Sternorrhyncha</taxon>
        <taxon>Aphidomorpha</taxon>
        <taxon>Aphidoidea</taxon>
        <taxon>Aphididae</taxon>
        <taxon>Macrosiphini</taxon>
        <taxon>Acyrthosiphon</taxon>
    </lineage>
</organism>
<evidence type="ECO:0000313" key="2">
    <source>
        <dbReference type="Proteomes" id="UP000007819"/>
    </source>
</evidence>
<dbReference type="KEGG" id="api:103311778"/>
<protein>
    <recommendedName>
        <fullName evidence="3">Nuclease HARBI1</fullName>
    </recommendedName>
</protein>
<evidence type="ECO:0008006" key="3">
    <source>
        <dbReference type="Google" id="ProtNLM"/>
    </source>
</evidence>
<evidence type="ECO:0000313" key="1">
    <source>
        <dbReference type="EnsemblMetazoa" id="XP_008189709.1"/>
    </source>
</evidence>
<dbReference type="GeneID" id="103311778"/>
<dbReference type="RefSeq" id="XP_008189709.1">
    <property type="nucleotide sequence ID" value="XM_008191487.1"/>
</dbReference>
<reference evidence="1" key="2">
    <citation type="submission" date="2022-06" db="UniProtKB">
        <authorList>
            <consortium name="EnsemblMetazoa"/>
        </authorList>
    </citation>
    <scope>IDENTIFICATION</scope>
</reference>
<keyword evidence="2" id="KW-1185">Reference proteome</keyword>
<dbReference type="EnsemblMetazoa" id="XM_008191487.1">
    <property type="protein sequence ID" value="XP_008189709.1"/>
    <property type="gene ID" value="LOC103311778"/>
</dbReference>
<dbReference type="Proteomes" id="UP000007819">
    <property type="component" value="Unassembled WGS sequence"/>
</dbReference>
<name>A0A8R2FF14_ACYPI</name>
<dbReference type="AlphaFoldDB" id="A0A8R2FF14"/>
<proteinExistence type="predicted"/>
<dbReference type="OrthoDB" id="6619046at2759"/>